<sequence length="469" mass="45836">MDIGQLIEQMYTLYGQAEAQLQHSDQLRRSQAGWAAIQVGLRDTEELLRRGAGEVGPEWQDQAGDLYAQRMQRSSATVQAWQQTLVSANVGPTLTALADRVDTTFDGVSQRKTQFDALVAQLGQVAAGPTAVAAVEAVIARLRVLVEEAAQLLQQLDQAFATAAQQIGGASNGTPWDGPQAGAAAGGTAGAAGAEPAAAANAAAAGGTGSTAGPGSAADAAPAGGTGGATAASGGAGTAPGLAGGVPGLAGGVPGLAGVSAPSPVGVTPGGLPTIPSVSTPPMPTLPPLVPPGAALGSGSPGAYRAGRFGAGVPPLVGAAGTAGGGAIPRAGKVVGGVAPLAGAQPPTPPATNGPGTAGTGTGTGRMMPPMMMPPAGGGGGAAHTPRAATPDNRDGGHRNRPLRAVPGVPPRLRGRSGTLAGTPAFLGGAGRPTDRRDSDPDRTPELLDEELWQVEQAPAPVTNQRRAR</sequence>
<accession>A0A495JSD2</accession>
<protein>
    <recommendedName>
        <fullName evidence="5">PPE family protein</fullName>
    </recommendedName>
</protein>
<dbReference type="AlphaFoldDB" id="A0A495JSD2"/>
<evidence type="ECO:0000313" key="4">
    <source>
        <dbReference type="Proteomes" id="UP000277671"/>
    </source>
</evidence>
<evidence type="ECO:0000256" key="2">
    <source>
        <dbReference type="SAM" id="MobiDB-lite"/>
    </source>
</evidence>
<feature type="compositionally biased region" description="Basic and acidic residues" evidence="2">
    <location>
        <begin position="433"/>
        <end position="446"/>
    </location>
</feature>
<evidence type="ECO:0000256" key="1">
    <source>
        <dbReference type="SAM" id="Coils"/>
    </source>
</evidence>
<feature type="coiled-coil region" evidence="1">
    <location>
        <begin position="135"/>
        <end position="166"/>
    </location>
</feature>
<comment type="caution">
    <text evidence="3">The sequence shown here is derived from an EMBL/GenBank/DDBJ whole genome shotgun (WGS) entry which is preliminary data.</text>
</comment>
<organism evidence="3 4">
    <name type="scientific">Micromonospora pisi</name>
    <dbReference type="NCBI Taxonomy" id="589240"/>
    <lineage>
        <taxon>Bacteria</taxon>
        <taxon>Bacillati</taxon>
        <taxon>Actinomycetota</taxon>
        <taxon>Actinomycetes</taxon>
        <taxon>Micromonosporales</taxon>
        <taxon>Micromonosporaceae</taxon>
        <taxon>Micromonospora</taxon>
    </lineage>
</organism>
<dbReference type="EMBL" id="RBKT01000001">
    <property type="protein sequence ID" value="RKR91897.1"/>
    <property type="molecule type" value="Genomic_DNA"/>
</dbReference>
<feature type="compositionally biased region" description="Gly residues" evidence="2">
    <location>
        <begin position="224"/>
        <end position="235"/>
    </location>
</feature>
<proteinExistence type="predicted"/>
<gene>
    <name evidence="3" type="ORF">BDK92_6325</name>
</gene>
<reference evidence="3 4" key="1">
    <citation type="submission" date="2018-10" db="EMBL/GenBank/DDBJ databases">
        <title>Sequencing the genomes of 1000 actinobacteria strains.</title>
        <authorList>
            <person name="Klenk H.-P."/>
        </authorList>
    </citation>
    <scope>NUCLEOTIDE SEQUENCE [LARGE SCALE GENOMIC DNA]</scope>
    <source>
        <strain evidence="3 4">DSM 45175</strain>
    </source>
</reference>
<keyword evidence="4" id="KW-1185">Reference proteome</keyword>
<feature type="region of interest" description="Disordered" evidence="2">
    <location>
        <begin position="204"/>
        <end position="235"/>
    </location>
</feature>
<feature type="compositionally biased region" description="Low complexity" evidence="2">
    <location>
        <begin position="213"/>
        <end position="223"/>
    </location>
</feature>
<evidence type="ECO:0000313" key="3">
    <source>
        <dbReference type="EMBL" id="RKR91897.1"/>
    </source>
</evidence>
<feature type="region of interest" description="Disordered" evidence="2">
    <location>
        <begin position="170"/>
        <end position="190"/>
    </location>
</feature>
<dbReference type="OrthoDB" id="3622826at2"/>
<dbReference type="RefSeq" id="WP_121159989.1">
    <property type="nucleotide sequence ID" value="NZ_RBKT01000001.1"/>
</dbReference>
<keyword evidence="1" id="KW-0175">Coiled coil</keyword>
<name>A0A495JSD2_9ACTN</name>
<dbReference type="Proteomes" id="UP000277671">
    <property type="component" value="Unassembled WGS sequence"/>
</dbReference>
<evidence type="ECO:0008006" key="5">
    <source>
        <dbReference type="Google" id="ProtNLM"/>
    </source>
</evidence>
<feature type="region of interest" description="Disordered" evidence="2">
    <location>
        <begin position="342"/>
        <end position="469"/>
    </location>
</feature>